<feature type="compositionally biased region" description="Basic and acidic residues" evidence="1">
    <location>
        <begin position="617"/>
        <end position="627"/>
    </location>
</feature>
<name>A0A3S1DDI0_9BACL</name>
<dbReference type="AlphaFoldDB" id="A0A3S1DDI0"/>
<dbReference type="Pfam" id="PF07705">
    <property type="entry name" value="CARDB"/>
    <property type="match status" value="1"/>
</dbReference>
<accession>A0A3S1DDI0</accession>
<evidence type="ECO:0000313" key="4">
    <source>
        <dbReference type="Proteomes" id="UP000279446"/>
    </source>
</evidence>
<dbReference type="InterPro" id="IPR013783">
    <property type="entry name" value="Ig-like_fold"/>
</dbReference>
<reference evidence="3 4" key="1">
    <citation type="submission" date="2018-12" db="EMBL/GenBank/DDBJ databases">
        <authorList>
            <person name="Sun L."/>
            <person name="Chen Z."/>
        </authorList>
    </citation>
    <scope>NUCLEOTIDE SEQUENCE [LARGE SCALE GENOMIC DNA]</scope>
    <source>
        <strain evidence="3 4">DSM 15890</strain>
    </source>
</reference>
<dbReference type="EMBL" id="RZNY01000052">
    <property type="protein sequence ID" value="RUT38689.1"/>
    <property type="molecule type" value="Genomic_DNA"/>
</dbReference>
<organism evidence="3 4">
    <name type="scientific">Paenibacillus anaericanus</name>
    <dbReference type="NCBI Taxonomy" id="170367"/>
    <lineage>
        <taxon>Bacteria</taxon>
        <taxon>Bacillati</taxon>
        <taxon>Bacillota</taxon>
        <taxon>Bacilli</taxon>
        <taxon>Bacillales</taxon>
        <taxon>Paenibacillaceae</taxon>
        <taxon>Paenibacillus</taxon>
    </lineage>
</organism>
<comment type="caution">
    <text evidence="3">The sequence shown here is derived from an EMBL/GenBank/DDBJ whole genome shotgun (WGS) entry which is preliminary data.</text>
</comment>
<dbReference type="Proteomes" id="UP000279446">
    <property type="component" value="Unassembled WGS sequence"/>
</dbReference>
<feature type="domain" description="CARDB" evidence="2">
    <location>
        <begin position="426"/>
        <end position="525"/>
    </location>
</feature>
<dbReference type="Gene3D" id="2.60.40.10">
    <property type="entry name" value="Immunoglobulins"/>
    <property type="match status" value="1"/>
</dbReference>
<evidence type="ECO:0000259" key="2">
    <source>
        <dbReference type="Pfam" id="PF07705"/>
    </source>
</evidence>
<sequence length="792" mass="88155">MKRILGICLLIIILIPSLLASADEIEPLLKPRVGWDYGKTGQYLTGFIPALDETVVRPWELSRWKAIFNFQDGTKSILENYDVFAVKKKPEDPKFDKENGFGLVVKSQAALGDLFDVVMKGQNIEQKQLAYFREKFVASADDEALNSESPFYYKVENRQFLRISGIIQRMGIAFDRTEKFSESDRRAHFNVSGWPDITVTTGSKLKVDFTANGYSKRYITMYAIPRGNFPNLTKSINLFDGAQLNTSVDRYKGSTEMAYSRIVPFLGKEVDIVLDDGYGRTAIKSVTLPDEPVEMDYVPIVLSLTESGQLWMKFKYQGEDFNKSEFVNKKGVPMVASVKIGGAVTTEFSMPSLYTALPEEIKDKQEFSVLLGKIDVGDKPGKYYIKVTAFVNNPKDSDRATEAPDDAYKNNEVKGEWTIDVGGNGNDLIAQSVTAAPGSIQVGGKSTISAKVKNVGSKTESNVLIRFYDNQTQIYEARKTLPANEVITVGGFNWTGSSAGVHNISVHVDPLKEKNDTDRTNNIATTGCSVSGSGSGETCTRTTANNNWTVTYKLITGYHTKTGTTTWTGADGKSHTETYTYTDYSDPIWESRNVSYQESLKISTEANTKQGIATDPKNPKTSDRESRGSWEIIPWARKSGLNPNMVTRAGYGFELKVTTNYETDWEEKVPKGLENTAKKIGGEYIGPKQGEVIAKIYNTKGRWVESVILERTSGGNVGQAIWQLPKKSHTFSDGQTVEERKYYTDKDWSDGNFSVVIVVNASGSQGNLEVCSTEKMRIYGSMYDDSQNIRQK</sequence>
<gene>
    <name evidence="3" type="ORF">EJP82_26830</name>
</gene>
<keyword evidence="4" id="KW-1185">Reference proteome</keyword>
<dbReference type="RefSeq" id="WP_127195132.1">
    <property type="nucleotide sequence ID" value="NZ_RZNY01000052.1"/>
</dbReference>
<dbReference type="InterPro" id="IPR011635">
    <property type="entry name" value="CARDB"/>
</dbReference>
<feature type="region of interest" description="Disordered" evidence="1">
    <location>
        <begin position="605"/>
        <end position="627"/>
    </location>
</feature>
<evidence type="ECO:0000313" key="3">
    <source>
        <dbReference type="EMBL" id="RUT38689.1"/>
    </source>
</evidence>
<evidence type="ECO:0000256" key="1">
    <source>
        <dbReference type="SAM" id="MobiDB-lite"/>
    </source>
</evidence>
<dbReference type="OrthoDB" id="2655570at2"/>
<protein>
    <recommendedName>
        <fullName evidence="2">CARDB domain-containing protein</fullName>
    </recommendedName>
</protein>
<proteinExistence type="predicted"/>